<dbReference type="Gene3D" id="2.60.60.20">
    <property type="entry name" value="PLAT/LH2 domain"/>
    <property type="match status" value="1"/>
</dbReference>
<evidence type="ECO:0000256" key="2">
    <source>
        <dbReference type="ARBA" id="ARBA00010905"/>
    </source>
</evidence>
<proteinExistence type="inferred from homology"/>
<reference evidence="7" key="1">
    <citation type="submission" date="2018-11" db="EMBL/GenBank/DDBJ databases">
        <authorList>
            <person name="Alioto T."/>
            <person name="Alioto T."/>
        </authorList>
    </citation>
    <scope>NUCLEOTIDE SEQUENCE</scope>
</reference>
<comment type="similarity">
    <text evidence="2">Belongs to the FAM3 family.</text>
</comment>
<dbReference type="EMBL" id="UYJE01001985">
    <property type="protein sequence ID" value="VDI06902.1"/>
    <property type="molecule type" value="Genomic_DNA"/>
</dbReference>
<evidence type="ECO:0000313" key="7">
    <source>
        <dbReference type="EMBL" id="VDI06902.1"/>
    </source>
</evidence>
<dbReference type="Proteomes" id="UP000596742">
    <property type="component" value="Unassembled WGS sequence"/>
</dbReference>
<keyword evidence="8" id="KW-1185">Reference proteome</keyword>
<dbReference type="SUPFAM" id="SSF49723">
    <property type="entry name" value="Lipase/lipooxygenase domain (PLAT/LH2 domain)"/>
    <property type="match status" value="1"/>
</dbReference>
<dbReference type="AlphaFoldDB" id="A0A8B6CN23"/>
<protein>
    <recommendedName>
        <fullName evidence="6">ILEI/PANDER domain-containing protein</fullName>
    </recommendedName>
</protein>
<comment type="subcellular location">
    <subcellularLocation>
        <location evidence="1">Secreted</location>
    </subcellularLocation>
</comment>
<evidence type="ECO:0000259" key="6">
    <source>
        <dbReference type="Pfam" id="PF15711"/>
    </source>
</evidence>
<evidence type="ECO:0000256" key="1">
    <source>
        <dbReference type="ARBA" id="ARBA00004613"/>
    </source>
</evidence>
<gene>
    <name evidence="7" type="ORF">MGAL_10B066862</name>
</gene>
<dbReference type="InterPro" id="IPR039220">
    <property type="entry name" value="FAM3"/>
</dbReference>
<keyword evidence="5" id="KW-1015">Disulfide bond</keyword>
<dbReference type="InterPro" id="IPR036392">
    <property type="entry name" value="PLAT/LH2_dom_sf"/>
</dbReference>
<evidence type="ECO:0000313" key="8">
    <source>
        <dbReference type="Proteomes" id="UP000596742"/>
    </source>
</evidence>
<dbReference type="InterPro" id="IPR039477">
    <property type="entry name" value="ILEI/PANDER_dom"/>
</dbReference>
<evidence type="ECO:0000256" key="5">
    <source>
        <dbReference type="ARBA" id="ARBA00023157"/>
    </source>
</evidence>
<name>A0A8B6CN23_MYTGA</name>
<evidence type="ECO:0000256" key="4">
    <source>
        <dbReference type="ARBA" id="ARBA00022729"/>
    </source>
</evidence>
<sequence length="363" mass="40284">MECYDGKGKYNLHRPSGIISPDNNNGGRGLNILVVDTNKMEVADVKVFDTYTDDAAFLQYMKKAPKHAVIILVTHDEITERLSNEGRQWFRLMGSNLIDNVGFRDAFVMVGQIGLEQKQAIEFHKKREHGGYSLPIEKKGCFSLPLGPLRDISQFMPKVTEYKMVIEKLDKCGLTTECGEDKFTAMVDTGDGDQRKPTICINGEIVLGERVNHAGRGFNVAVLSSTEKKVSTVTVFDTYEKDFHYQLNITANNSMDGKLTVVLQGSKGNTDAISLTPNEEVLSNGNTMTKFFTTNKDIGNVTAVALRYDKTANLLLGWAYPNAWSLMGLSLLEAEKHRMDQFCAYGKSVQNHGATSFGMMGTC</sequence>
<keyword evidence="4" id="KW-0732">Signal</keyword>
<dbReference type="PANTHER" id="PTHR14592">
    <property type="entry name" value="UNCHARACTERIZED FAM3"/>
    <property type="match status" value="1"/>
</dbReference>
<dbReference type="GO" id="GO:0005576">
    <property type="term" value="C:extracellular region"/>
    <property type="evidence" value="ECO:0007669"/>
    <property type="project" value="UniProtKB-SubCell"/>
</dbReference>
<dbReference type="Pfam" id="PF15711">
    <property type="entry name" value="ILEI"/>
    <property type="match status" value="1"/>
</dbReference>
<organism evidence="7 8">
    <name type="scientific">Mytilus galloprovincialis</name>
    <name type="common">Mediterranean mussel</name>
    <dbReference type="NCBI Taxonomy" id="29158"/>
    <lineage>
        <taxon>Eukaryota</taxon>
        <taxon>Metazoa</taxon>
        <taxon>Spiralia</taxon>
        <taxon>Lophotrochozoa</taxon>
        <taxon>Mollusca</taxon>
        <taxon>Bivalvia</taxon>
        <taxon>Autobranchia</taxon>
        <taxon>Pteriomorphia</taxon>
        <taxon>Mytilida</taxon>
        <taxon>Mytiloidea</taxon>
        <taxon>Mytilidae</taxon>
        <taxon>Mytilinae</taxon>
        <taxon>Mytilus</taxon>
    </lineage>
</organism>
<comment type="caution">
    <text evidence="7">The sequence shown here is derived from an EMBL/GenBank/DDBJ whole genome shotgun (WGS) entry which is preliminary data.</text>
</comment>
<accession>A0A8B6CN23</accession>
<dbReference type="PROSITE" id="PS52031">
    <property type="entry name" value="GG_LECTIN"/>
    <property type="match status" value="1"/>
</dbReference>
<keyword evidence="3" id="KW-0964">Secreted</keyword>
<dbReference type="OrthoDB" id="440755at2759"/>
<evidence type="ECO:0000256" key="3">
    <source>
        <dbReference type="ARBA" id="ARBA00022525"/>
    </source>
</evidence>
<feature type="domain" description="ILEI/PANDER" evidence="6">
    <location>
        <begin position="28"/>
        <end position="114"/>
    </location>
</feature>